<dbReference type="AlphaFoldDB" id="A0A9X1XXT8"/>
<dbReference type="Proteomes" id="UP001139534">
    <property type="component" value="Unassembled WGS sequence"/>
</dbReference>
<keyword evidence="2" id="KW-1185">Reference proteome</keyword>
<comment type="caution">
    <text evidence="1">The sequence shown here is derived from an EMBL/GenBank/DDBJ whole genome shotgun (WGS) entry which is preliminary data.</text>
</comment>
<organism evidence="1 2">
    <name type="scientific">Paenibacillus mellifer</name>
    <dbReference type="NCBI Taxonomy" id="2937794"/>
    <lineage>
        <taxon>Bacteria</taxon>
        <taxon>Bacillati</taxon>
        <taxon>Bacillota</taxon>
        <taxon>Bacilli</taxon>
        <taxon>Bacillales</taxon>
        <taxon>Paenibacillaceae</taxon>
        <taxon>Paenibacillus</taxon>
    </lineage>
</organism>
<dbReference type="GO" id="GO:0016740">
    <property type="term" value="F:transferase activity"/>
    <property type="evidence" value="ECO:0007669"/>
    <property type="project" value="UniProtKB-KW"/>
</dbReference>
<evidence type="ECO:0000313" key="2">
    <source>
        <dbReference type="Proteomes" id="UP001139534"/>
    </source>
</evidence>
<evidence type="ECO:0000313" key="1">
    <source>
        <dbReference type="EMBL" id="MCK8486868.1"/>
    </source>
</evidence>
<proteinExistence type="predicted"/>
<reference evidence="1" key="1">
    <citation type="submission" date="2022-04" db="EMBL/GenBank/DDBJ databases">
        <authorList>
            <person name="Seo M.-J."/>
        </authorList>
    </citation>
    <scope>NUCLEOTIDE SEQUENCE</scope>
    <source>
        <strain evidence="1">MBLB2552</strain>
    </source>
</reference>
<gene>
    <name evidence="1" type="ORF">M0651_06725</name>
</gene>
<dbReference type="EMBL" id="JALPRK010000004">
    <property type="protein sequence ID" value="MCK8486868.1"/>
    <property type="molecule type" value="Genomic_DNA"/>
</dbReference>
<accession>A0A9X1XXT8</accession>
<keyword evidence="1" id="KW-0808">Transferase</keyword>
<dbReference type="RefSeq" id="WP_248551070.1">
    <property type="nucleotide sequence ID" value="NZ_JALPRK010000004.1"/>
</dbReference>
<dbReference type="Pfam" id="PF11316">
    <property type="entry name" value="Rhamno_transf"/>
    <property type="match status" value="1"/>
</dbReference>
<name>A0A9X1XXT8_9BACL</name>
<protein>
    <submittedName>
        <fullName evidence="1">Rhamnosyl transferase</fullName>
    </submittedName>
</protein>
<dbReference type="InterPro" id="IPR021466">
    <property type="entry name" value="Put_rhamnosyl_transferase"/>
</dbReference>
<sequence length="229" mass="26792">MSKKIVIESNFNTFGFNPQRLTRTWLERRIEIFRNFTLKSLQAQTNQNFLAIFKIVPETESILIEILAKYPRLPRNVMFVTPQDGMERIKEFVGSCENLYLVRMESDDMYHKSYIQQLVDCRPKAGTLALINQNGYALDSINGEMVPMFRTSPPYYVFLYKTSEYLSGYRFKLPGRGTHGNVIELPHEILTPRNFVEVIHHYNSLPRQLPVKGRMSKAEQQKVLKEFMA</sequence>